<evidence type="ECO:0000313" key="2">
    <source>
        <dbReference type="EMBL" id="QOQ32056.1"/>
    </source>
</evidence>
<dbReference type="EC" id="1.3.1.-" evidence="2"/>
<keyword evidence="2" id="KW-0614">Plasmid</keyword>
<name>A0A7M1I0N5_KLEPN</name>
<dbReference type="InterPro" id="IPR001155">
    <property type="entry name" value="OxRdtase_FMN_N"/>
</dbReference>
<sequence>MLRHGVSVILKIRYIRICNKTKNLFSPTRLGPYTLKNRVVLPPLTRSRSSQPGDIPNELMAEYYAQRSSAGFMVTEGTQIEPRGQGYAWTPGIYSSRQVEGWKKVTRAVHEKEGIIFAQLWHVGRVSHNSLQPCNASPVAPSAIPAGENVKVFIETGPGEGALATASCPRALEKRKLVRLSGCTPGQLRTPLMPVLTVWKFTVQMDTVNQFMSSHSNKREDEYGGSLHNRLRFLREVTQAVADVVGKDRVGVRFAPLFQTTDEVRVYLGPWKMIPMKPIPKPLKFLKKSE</sequence>
<keyword evidence="2" id="KW-0560">Oxidoreductase</keyword>
<dbReference type="InterPro" id="IPR045247">
    <property type="entry name" value="Oye-like"/>
</dbReference>
<dbReference type="PANTHER" id="PTHR22893">
    <property type="entry name" value="NADH OXIDOREDUCTASE-RELATED"/>
    <property type="match status" value="1"/>
</dbReference>
<dbReference type="Gene3D" id="3.20.20.70">
    <property type="entry name" value="Aldolase class I"/>
    <property type="match status" value="2"/>
</dbReference>
<dbReference type="GO" id="GO:0016491">
    <property type="term" value="F:oxidoreductase activity"/>
    <property type="evidence" value="ECO:0007669"/>
    <property type="project" value="UniProtKB-KW"/>
</dbReference>
<dbReference type="GO" id="GO:0010181">
    <property type="term" value="F:FMN binding"/>
    <property type="evidence" value="ECO:0007669"/>
    <property type="project" value="InterPro"/>
</dbReference>
<feature type="domain" description="NADH:flavin oxidoreductase/NADH oxidase N-terminal" evidence="1">
    <location>
        <begin position="208"/>
        <end position="262"/>
    </location>
</feature>
<dbReference type="SUPFAM" id="SSF51395">
    <property type="entry name" value="FMN-linked oxidoreductases"/>
    <property type="match status" value="1"/>
</dbReference>
<evidence type="ECO:0000259" key="1">
    <source>
        <dbReference type="Pfam" id="PF00724"/>
    </source>
</evidence>
<dbReference type="InterPro" id="IPR013785">
    <property type="entry name" value="Aldolase_TIM"/>
</dbReference>
<dbReference type="EMBL" id="MT560064">
    <property type="protein sequence ID" value="QOQ32056.1"/>
    <property type="molecule type" value="Genomic_DNA"/>
</dbReference>
<organism evidence="2">
    <name type="scientific">Klebsiella pneumoniae</name>
    <dbReference type="NCBI Taxonomy" id="573"/>
    <lineage>
        <taxon>Bacteria</taxon>
        <taxon>Pseudomonadati</taxon>
        <taxon>Pseudomonadota</taxon>
        <taxon>Gammaproteobacteria</taxon>
        <taxon>Enterobacterales</taxon>
        <taxon>Enterobacteriaceae</taxon>
        <taxon>Klebsiella/Raoultella group</taxon>
        <taxon>Klebsiella</taxon>
        <taxon>Klebsiella pneumoniae complex</taxon>
    </lineage>
</organism>
<dbReference type="Pfam" id="PF00724">
    <property type="entry name" value="Oxidored_FMN"/>
    <property type="match status" value="2"/>
</dbReference>
<geneLocation type="plasmid" evidence="2">
    <name>pRIVM_C014947_1</name>
</geneLocation>
<dbReference type="AlphaFoldDB" id="A0A7M1I0N5"/>
<dbReference type="GO" id="GO:0005829">
    <property type="term" value="C:cytosol"/>
    <property type="evidence" value="ECO:0007669"/>
    <property type="project" value="TreeGrafter"/>
</dbReference>
<feature type="domain" description="NADH:flavin oxidoreductase/NADH oxidase N-terminal" evidence="1">
    <location>
        <begin position="24"/>
        <end position="149"/>
    </location>
</feature>
<protein>
    <submittedName>
        <fullName evidence="2">N-ethylmaleimide reductase</fullName>
        <ecNumber evidence="2">1.3.1.-</ecNumber>
    </submittedName>
</protein>
<reference evidence="2" key="1">
    <citation type="journal article" date="2020" name="Sci. Rep.">
        <title>Plasmid diversity among genetically related Klebsiella pneumoniae blaKPC-2 and blaKPC-3 isolates collected in the Dutch national surveillance.</title>
        <authorList>
            <consortium name="Dutch CPE surveillance Study Group"/>
            <person name="Hendrickx A.P.A."/>
            <person name="Landman F."/>
            <person name="de Haan A."/>
            <person name="Borst D."/>
            <person name="Witteveen S."/>
            <person name="van Santen-Verheuvel M.G."/>
            <person name="van der Heide H.G.J."/>
            <person name="Schouls L.M."/>
        </authorList>
    </citation>
    <scope>NUCLEOTIDE SEQUENCE</scope>
    <source>
        <strain evidence="2">RIVM_C014947</strain>
    </source>
</reference>
<dbReference type="PANTHER" id="PTHR22893:SF91">
    <property type="entry name" value="NADPH DEHYDROGENASE 2-RELATED"/>
    <property type="match status" value="1"/>
</dbReference>
<proteinExistence type="predicted"/>
<accession>A0A7M1I0N5</accession>
<gene>
    <name evidence="2" type="primary">nemA</name>
    <name evidence="2" type="ORF">PMIDBGBA_05351</name>
</gene>